<dbReference type="InterPro" id="IPR041916">
    <property type="entry name" value="Anti_sigma_zinc_sf"/>
</dbReference>
<comment type="caution">
    <text evidence="4">The sequence shown here is derived from an EMBL/GenBank/DDBJ whole genome shotgun (WGS) entry which is preliminary data.</text>
</comment>
<dbReference type="Pfam" id="PF13490">
    <property type="entry name" value="zf-HC2"/>
    <property type="match status" value="1"/>
</dbReference>
<keyword evidence="5" id="KW-1185">Reference proteome</keyword>
<keyword evidence="1" id="KW-0805">Transcription regulation</keyword>
<evidence type="ECO:0000313" key="5">
    <source>
        <dbReference type="Proteomes" id="UP000239485"/>
    </source>
</evidence>
<dbReference type="OrthoDB" id="4464602at2"/>
<dbReference type="EMBL" id="PTJD01000002">
    <property type="protein sequence ID" value="PPK98147.1"/>
    <property type="molecule type" value="Genomic_DNA"/>
</dbReference>
<keyword evidence="2" id="KW-0804">Transcription</keyword>
<evidence type="ECO:0000313" key="4">
    <source>
        <dbReference type="EMBL" id="PPK98147.1"/>
    </source>
</evidence>
<proteinExistence type="predicted"/>
<dbReference type="InterPro" id="IPR027383">
    <property type="entry name" value="Znf_put"/>
</dbReference>
<organism evidence="4 5">
    <name type="scientific">Kineococcus xinjiangensis</name>
    <dbReference type="NCBI Taxonomy" id="512762"/>
    <lineage>
        <taxon>Bacteria</taxon>
        <taxon>Bacillati</taxon>
        <taxon>Actinomycetota</taxon>
        <taxon>Actinomycetes</taxon>
        <taxon>Kineosporiales</taxon>
        <taxon>Kineosporiaceae</taxon>
        <taxon>Kineococcus</taxon>
    </lineage>
</organism>
<dbReference type="Gene3D" id="1.10.10.1320">
    <property type="entry name" value="Anti-sigma factor, zinc-finger domain"/>
    <property type="match status" value="1"/>
</dbReference>
<accession>A0A2S6IV50</accession>
<reference evidence="4 5" key="1">
    <citation type="submission" date="2018-02" db="EMBL/GenBank/DDBJ databases">
        <title>Genomic Encyclopedia of Archaeal and Bacterial Type Strains, Phase II (KMG-II): from individual species to whole genera.</title>
        <authorList>
            <person name="Goeker M."/>
        </authorList>
    </citation>
    <scope>NUCLEOTIDE SEQUENCE [LARGE SCALE GENOMIC DNA]</scope>
    <source>
        <strain evidence="4 5">DSM 22857</strain>
    </source>
</reference>
<evidence type="ECO:0000259" key="3">
    <source>
        <dbReference type="Pfam" id="PF13490"/>
    </source>
</evidence>
<feature type="domain" description="Putative zinc-finger" evidence="3">
    <location>
        <begin position="30"/>
        <end position="48"/>
    </location>
</feature>
<dbReference type="AlphaFoldDB" id="A0A2S6IV50"/>
<gene>
    <name evidence="4" type="ORF">CLV92_102300</name>
</gene>
<protein>
    <submittedName>
        <fullName evidence="4">Putative zinc finger protein</fullName>
    </submittedName>
</protein>
<evidence type="ECO:0000256" key="2">
    <source>
        <dbReference type="ARBA" id="ARBA00023163"/>
    </source>
</evidence>
<sequence length="92" mass="10588">MISMLRMMLTCHWSARRIQRHLDADPSAPLPAEEARRLEAHLAVCARCSQVAEDHRMLRYALTRWSDRRGPDPAAVGRLRATLDRIVAEDLR</sequence>
<dbReference type="Proteomes" id="UP000239485">
    <property type="component" value="Unassembled WGS sequence"/>
</dbReference>
<evidence type="ECO:0000256" key="1">
    <source>
        <dbReference type="ARBA" id="ARBA00023015"/>
    </source>
</evidence>
<name>A0A2S6IV50_9ACTN</name>